<evidence type="ECO:0000259" key="2">
    <source>
        <dbReference type="Pfam" id="PF00582"/>
    </source>
</evidence>
<dbReference type="PANTHER" id="PTHR31964:SF113">
    <property type="entry name" value="USPA DOMAIN-CONTAINING PROTEIN"/>
    <property type="match status" value="1"/>
</dbReference>
<feature type="domain" description="UspA" evidence="2">
    <location>
        <begin position="31"/>
        <end position="150"/>
    </location>
</feature>
<sequence length="333" mass="36094">MTSTRLTVMQRLRPLCRHFTAVARKPVTAVSCVDGQPQSVAAARLLSRMLQNGDSAWVYRAVKSTQQASPEEAEKHSSSENAAQSEAETVAKALREATGLGEAIRTHVHTVMSPGAAVISFVGRKGADMVAMGCHGPGRVLHRSLASYLMQSYGDIRLLVCPLQEWRPSQEKGLKYTVVYDGCTTSQHALEVLASYTTSEDTVEILHAHVAPQPASRGKFRSSTPKPSEEEVQKAAQDSMRLFNEAKEILKGVKEVKGTHIEVLPGQQLGEMLLDTAIRNSCDVLVAGTKCMPGIGTYFDSLLKGRTVVGVLKSSLTTHLLNNAVEVPVLYIN</sequence>
<dbReference type="Proteomes" id="UP001178507">
    <property type="component" value="Unassembled WGS sequence"/>
</dbReference>
<dbReference type="PANTHER" id="PTHR31964">
    <property type="entry name" value="ADENINE NUCLEOTIDE ALPHA HYDROLASES-LIKE SUPERFAMILY PROTEIN"/>
    <property type="match status" value="1"/>
</dbReference>
<evidence type="ECO:0000256" key="1">
    <source>
        <dbReference type="SAM" id="MobiDB-lite"/>
    </source>
</evidence>
<feature type="compositionally biased region" description="Low complexity" evidence="1">
    <location>
        <begin position="79"/>
        <end position="88"/>
    </location>
</feature>
<feature type="domain" description="UspA" evidence="2">
    <location>
        <begin position="178"/>
        <end position="295"/>
    </location>
</feature>
<dbReference type="SUPFAM" id="SSF52402">
    <property type="entry name" value="Adenine nucleotide alpha hydrolases-like"/>
    <property type="match status" value="2"/>
</dbReference>
<dbReference type="Gene3D" id="3.40.50.620">
    <property type="entry name" value="HUPs"/>
    <property type="match status" value="2"/>
</dbReference>
<reference evidence="3" key="1">
    <citation type="submission" date="2023-08" db="EMBL/GenBank/DDBJ databases">
        <authorList>
            <person name="Chen Y."/>
            <person name="Shah S."/>
            <person name="Dougan E. K."/>
            <person name="Thang M."/>
            <person name="Chan C."/>
        </authorList>
    </citation>
    <scope>NUCLEOTIDE SEQUENCE</scope>
</reference>
<dbReference type="InterPro" id="IPR006016">
    <property type="entry name" value="UspA"/>
</dbReference>
<keyword evidence="4" id="KW-1185">Reference proteome</keyword>
<evidence type="ECO:0000313" key="3">
    <source>
        <dbReference type="EMBL" id="CAJ1371520.1"/>
    </source>
</evidence>
<feature type="region of interest" description="Disordered" evidence="1">
    <location>
        <begin position="68"/>
        <end position="89"/>
    </location>
</feature>
<gene>
    <name evidence="3" type="ORF">EVOR1521_LOCUS1818</name>
</gene>
<dbReference type="InterPro" id="IPR014729">
    <property type="entry name" value="Rossmann-like_a/b/a_fold"/>
</dbReference>
<protein>
    <recommendedName>
        <fullName evidence="2">UspA domain-containing protein</fullName>
    </recommendedName>
</protein>
<dbReference type="Pfam" id="PF00582">
    <property type="entry name" value="Usp"/>
    <property type="match status" value="2"/>
</dbReference>
<dbReference type="AlphaFoldDB" id="A0AA36MKG6"/>
<accession>A0AA36MKG6</accession>
<name>A0AA36MKG6_9DINO</name>
<evidence type="ECO:0000313" key="4">
    <source>
        <dbReference type="Proteomes" id="UP001178507"/>
    </source>
</evidence>
<dbReference type="EMBL" id="CAUJNA010000084">
    <property type="protein sequence ID" value="CAJ1371520.1"/>
    <property type="molecule type" value="Genomic_DNA"/>
</dbReference>
<organism evidence="3 4">
    <name type="scientific">Effrenium voratum</name>
    <dbReference type="NCBI Taxonomy" id="2562239"/>
    <lineage>
        <taxon>Eukaryota</taxon>
        <taxon>Sar</taxon>
        <taxon>Alveolata</taxon>
        <taxon>Dinophyceae</taxon>
        <taxon>Suessiales</taxon>
        <taxon>Symbiodiniaceae</taxon>
        <taxon>Effrenium</taxon>
    </lineage>
</organism>
<comment type="caution">
    <text evidence="3">The sequence shown here is derived from an EMBL/GenBank/DDBJ whole genome shotgun (WGS) entry which is preliminary data.</text>
</comment>
<proteinExistence type="predicted"/>